<protein>
    <submittedName>
        <fullName evidence="2">Uncharacterized protein</fullName>
    </submittedName>
</protein>
<accession>A0AAV2G5B4</accession>
<dbReference type="EMBL" id="OZ034821">
    <property type="protein sequence ID" value="CAL1405459.1"/>
    <property type="molecule type" value="Genomic_DNA"/>
</dbReference>
<feature type="region of interest" description="Disordered" evidence="1">
    <location>
        <begin position="21"/>
        <end position="41"/>
    </location>
</feature>
<feature type="region of interest" description="Disordered" evidence="1">
    <location>
        <begin position="55"/>
        <end position="87"/>
    </location>
</feature>
<name>A0AAV2G5B4_9ROSI</name>
<keyword evidence="3" id="KW-1185">Reference proteome</keyword>
<organism evidence="2 3">
    <name type="scientific">Linum trigynum</name>
    <dbReference type="NCBI Taxonomy" id="586398"/>
    <lineage>
        <taxon>Eukaryota</taxon>
        <taxon>Viridiplantae</taxon>
        <taxon>Streptophyta</taxon>
        <taxon>Embryophyta</taxon>
        <taxon>Tracheophyta</taxon>
        <taxon>Spermatophyta</taxon>
        <taxon>Magnoliopsida</taxon>
        <taxon>eudicotyledons</taxon>
        <taxon>Gunneridae</taxon>
        <taxon>Pentapetalae</taxon>
        <taxon>rosids</taxon>
        <taxon>fabids</taxon>
        <taxon>Malpighiales</taxon>
        <taxon>Linaceae</taxon>
        <taxon>Linum</taxon>
    </lineage>
</organism>
<dbReference type="Proteomes" id="UP001497516">
    <property type="component" value="Chromosome 8"/>
</dbReference>
<reference evidence="2 3" key="1">
    <citation type="submission" date="2024-04" db="EMBL/GenBank/DDBJ databases">
        <authorList>
            <person name="Fracassetti M."/>
        </authorList>
    </citation>
    <scope>NUCLEOTIDE SEQUENCE [LARGE SCALE GENOMIC DNA]</scope>
</reference>
<dbReference type="AlphaFoldDB" id="A0AAV2G5B4"/>
<gene>
    <name evidence="2" type="ORF">LTRI10_LOCUS45245</name>
</gene>
<proteinExistence type="predicted"/>
<evidence type="ECO:0000313" key="3">
    <source>
        <dbReference type="Proteomes" id="UP001497516"/>
    </source>
</evidence>
<evidence type="ECO:0000256" key="1">
    <source>
        <dbReference type="SAM" id="MobiDB-lite"/>
    </source>
</evidence>
<evidence type="ECO:0000313" key="2">
    <source>
        <dbReference type="EMBL" id="CAL1405459.1"/>
    </source>
</evidence>
<sequence>MISSPGSTVVGGCRITMYNHHITGAPREKTPSGTNRSAQCTKQECTRHKIVVLKARNRSASTNRSIAGHNPDRYKTGVATGLLQPAN</sequence>
<feature type="compositionally biased region" description="Polar residues" evidence="1">
    <location>
        <begin position="31"/>
        <end position="41"/>
    </location>
</feature>